<comment type="caution">
    <text evidence="4">The sequence shown here is derived from an EMBL/GenBank/DDBJ whole genome shotgun (WGS) entry which is preliminary data.</text>
</comment>
<feature type="region of interest" description="Disordered" evidence="2">
    <location>
        <begin position="519"/>
        <end position="568"/>
    </location>
</feature>
<reference evidence="4 5" key="1">
    <citation type="journal article" date="2024" name="Nat. Commun.">
        <title>Phylogenomics reveals the evolutionary origins of lichenization in chlorophyte algae.</title>
        <authorList>
            <person name="Puginier C."/>
            <person name="Libourel C."/>
            <person name="Otte J."/>
            <person name="Skaloud P."/>
            <person name="Haon M."/>
            <person name="Grisel S."/>
            <person name="Petersen M."/>
            <person name="Berrin J.G."/>
            <person name="Delaux P.M."/>
            <person name="Dal Grande F."/>
            <person name="Keller J."/>
        </authorList>
    </citation>
    <scope>NUCLEOTIDE SEQUENCE [LARGE SCALE GENOMIC DNA]</scope>
    <source>
        <strain evidence="4 5">SAG 2036</strain>
    </source>
</reference>
<dbReference type="GO" id="GO:0000045">
    <property type="term" value="P:autophagosome assembly"/>
    <property type="evidence" value="ECO:0007669"/>
    <property type="project" value="InterPro"/>
</dbReference>
<proteinExistence type="predicted"/>
<protein>
    <recommendedName>
        <fullName evidence="3">Ubiquitin-like domain-containing protein</fullName>
    </recommendedName>
</protein>
<dbReference type="GO" id="GO:0019901">
    <property type="term" value="F:protein kinase binding"/>
    <property type="evidence" value="ECO:0007669"/>
    <property type="project" value="TreeGrafter"/>
</dbReference>
<sequence>MLVFVAHNGKTLELQVQPGTRVELVQRALAKQTGISATEQILMFNGIVLDSNKVLQAYSLPAEAGKAGDVFLYNKLHLMGALQPVLEPLPSFSMHVPPQEYQPHTLDAAHSPLIRALPEYERQFRHHLAHSQAALESCQARHRTCTQLVGEIEVQGRAIDAARTNVERHFNHMHDAYLKFMQRYTTQHAKHKALLARFPADMATLSSVTIHPAASTAELQTLADLVPQEGLQSWAASCKNAMQSLAAKVEEGDALWMGLKQDVEALLLQAPTVALDLLARELTHHQTAISDQAALVQVLHKDLAQIERLITSAVADLAGAREQGDGATPLDKCQLMDTMNDNHITTLMPRVEASSASLAALCGRCIDDKNQMTRDVVGQLQRIAGQQSKIRTLRNRLAAHDAALSKEARVLCRAGAGHPRPRRLQAVPGRVHAQGGPLRIVYTGRATALAESIGKLRTKEVRKREAFAKGVQGLMPPSLLVGLGLEAQPPHCQITMAAPAAPSRLPHITLEDLKRVPLPGQDVSQAPAAAGRGQSSAARAGADPAASMHASAPEGQQAEHEGQEGAARRLARWLWGG</sequence>
<accession>A0AAW1NMI7</accession>
<dbReference type="EMBL" id="JALJOQ010000275">
    <property type="protein sequence ID" value="KAK9786296.1"/>
    <property type="molecule type" value="Genomic_DNA"/>
</dbReference>
<keyword evidence="5" id="KW-1185">Reference proteome</keyword>
<evidence type="ECO:0000259" key="3">
    <source>
        <dbReference type="PROSITE" id="PS50053"/>
    </source>
</evidence>
<dbReference type="InterPro" id="IPR045326">
    <property type="entry name" value="ATG17-like_dom"/>
</dbReference>
<gene>
    <name evidence="4" type="ORF">WJX73_002901</name>
</gene>
<dbReference type="PANTHER" id="PTHR13222:SF1">
    <property type="entry name" value="RB1-INDUCIBLE COILED-COIL PROTEIN 1"/>
    <property type="match status" value="1"/>
</dbReference>
<dbReference type="SUPFAM" id="SSF54236">
    <property type="entry name" value="Ubiquitin-like"/>
    <property type="match status" value="1"/>
</dbReference>
<dbReference type="GO" id="GO:0034517">
    <property type="term" value="P:ribophagy"/>
    <property type="evidence" value="ECO:0007669"/>
    <property type="project" value="TreeGrafter"/>
</dbReference>
<dbReference type="PANTHER" id="PTHR13222">
    <property type="entry name" value="RB1-INDUCIBLE COILED-COIL"/>
    <property type="match status" value="1"/>
</dbReference>
<dbReference type="GO" id="GO:0034727">
    <property type="term" value="P:piecemeal microautophagy of the nucleus"/>
    <property type="evidence" value="ECO:0007669"/>
    <property type="project" value="TreeGrafter"/>
</dbReference>
<feature type="compositionally biased region" description="Basic and acidic residues" evidence="2">
    <location>
        <begin position="557"/>
        <end position="567"/>
    </location>
</feature>
<name>A0AAW1NMI7_9CHLO</name>
<evidence type="ECO:0000256" key="2">
    <source>
        <dbReference type="SAM" id="MobiDB-lite"/>
    </source>
</evidence>
<evidence type="ECO:0000313" key="4">
    <source>
        <dbReference type="EMBL" id="KAK9786296.1"/>
    </source>
</evidence>
<feature type="compositionally biased region" description="Low complexity" evidence="2">
    <location>
        <begin position="524"/>
        <end position="547"/>
    </location>
</feature>
<dbReference type="Proteomes" id="UP001465755">
    <property type="component" value="Unassembled WGS sequence"/>
</dbReference>
<dbReference type="InterPro" id="IPR029071">
    <property type="entry name" value="Ubiquitin-like_domsf"/>
</dbReference>
<feature type="domain" description="Ubiquitin-like" evidence="3">
    <location>
        <begin position="1"/>
        <end position="60"/>
    </location>
</feature>
<dbReference type="InterPro" id="IPR040040">
    <property type="entry name" value="ATG11"/>
</dbReference>
<organism evidence="4 5">
    <name type="scientific">Symbiochloris irregularis</name>
    <dbReference type="NCBI Taxonomy" id="706552"/>
    <lineage>
        <taxon>Eukaryota</taxon>
        <taxon>Viridiplantae</taxon>
        <taxon>Chlorophyta</taxon>
        <taxon>core chlorophytes</taxon>
        <taxon>Trebouxiophyceae</taxon>
        <taxon>Trebouxiales</taxon>
        <taxon>Trebouxiaceae</taxon>
        <taxon>Symbiochloris</taxon>
    </lineage>
</organism>
<dbReference type="GO" id="GO:0060090">
    <property type="term" value="F:molecular adaptor activity"/>
    <property type="evidence" value="ECO:0007669"/>
    <property type="project" value="TreeGrafter"/>
</dbReference>
<evidence type="ECO:0000313" key="5">
    <source>
        <dbReference type="Proteomes" id="UP001465755"/>
    </source>
</evidence>
<dbReference type="PROSITE" id="PS50053">
    <property type="entry name" value="UBIQUITIN_2"/>
    <property type="match status" value="1"/>
</dbReference>
<dbReference type="InterPro" id="IPR000626">
    <property type="entry name" value="Ubiquitin-like_dom"/>
</dbReference>
<dbReference type="GO" id="GO:0000422">
    <property type="term" value="P:autophagy of mitochondrion"/>
    <property type="evidence" value="ECO:0007669"/>
    <property type="project" value="TreeGrafter"/>
</dbReference>
<dbReference type="Pfam" id="PF00240">
    <property type="entry name" value="ubiquitin"/>
    <property type="match status" value="1"/>
</dbReference>
<dbReference type="Pfam" id="PF04108">
    <property type="entry name" value="ATG17_like"/>
    <property type="match status" value="1"/>
</dbReference>
<dbReference type="Gene3D" id="3.10.20.90">
    <property type="entry name" value="Phosphatidylinositol 3-kinase Catalytic Subunit, Chain A, domain 1"/>
    <property type="match status" value="1"/>
</dbReference>
<evidence type="ECO:0000256" key="1">
    <source>
        <dbReference type="ARBA" id="ARBA00023006"/>
    </source>
</evidence>
<dbReference type="AlphaFoldDB" id="A0AAW1NMI7"/>
<dbReference type="GO" id="GO:0061709">
    <property type="term" value="P:reticulophagy"/>
    <property type="evidence" value="ECO:0007669"/>
    <property type="project" value="TreeGrafter"/>
</dbReference>
<dbReference type="GO" id="GO:0034045">
    <property type="term" value="C:phagophore assembly site membrane"/>
    <property type="evidence" value="ECO:0007669"/>
    <property type="project" value="TreeGrafter"/>
</dbReference>
<keyword evidence="1" id="KW-0072">Autophagy</keyword>
<dbReference type="GO" id="GO:1990316">
    <property type="term" value="C:Atg1/ULK1 kinase complex"/>
    <property type="evidence" value="ECO:0007669"/>
    <property type="project" value="TreeGrafter"/>
</dbReference>